<evidence type="ECO:0000256" key="7">
    <source>
        <dbReference type="SAM" id="MobiDB-lite"/>
    </source>
</evidence>
<dbReference type="EMBL" id="JAUNZN010000001">
    <property type="protein sequence ID" value="KAK4831928.1"/>
    <property type="molecule type" value="Genomic_DNA"/>
</dbReference>
<feature type="chain" id="PRO_5042867088" description="Leptin" evidence="8">
    <location>
        <begin position="22"/>
        <end position="195"/>
    </location>
</feature>
<name>A0AAN7NR42_MYCAM</name>
<comment type="caution">
    <text evidence="9">The sequence shown here is derived from an EMBL/GenBank/DDBJ whole genome shotgun (WGS) entry which is preliminary data.</text>
</comment>
<keyword evidence="6" id="KW-1015">Disulfide bond</keyword>
<dbReference type="PIRSF" id="PIRSF001837">
    <property type="entry name" value="Leptin"/>
    <property type="match status" value="1"/>
</dbReference>
<comment type="subcellular location">
    <subcellularLocation>
        <location evidence="1">Secreted</location>
    </subcellularLocation>
</comment>
<evidence type="ECO:0000256" key="3">
    <source>
        <dbReference type="ARBA" id="ARBA00021421"/>
    </source>
</evidence>
<proteinExistence type="inferred from homology"/>
<feature type="region of interest" description="Disordered" evidence="7">
    <location>
        <begin position="142"/>
        <end position="165"/>
    </location>
</feature>
<protein>
    <recommendedName>
        <fullName evidence="3">Leptin</fullName>
    </recommendedName>
    <alternativeName>
        <fullName evidence="5">Obesity factor</fullName>
    </alternativeName>
</protein>
<comment type="similarity">
    <text evidence="2">Belongs to the leptin family.</text>
</comment>
<evidence type="ECO:0000256" key="1">
    <source>
        <dbReference type="ARBA" id="ARBA00004613"/>
    </source>
</evidence>
<dbReference type="AlphaFoldDB" id="A0AAN7NR42"/>
<keyword evidence="8" id="KW-0732">Signal</keyword>
<evidence type="ECO:0000256" key="6">
    <source>
        <dbReference type="PIRSR" id="PIRSR001837-1"/>
    </source>
</evidence>
<reference evidence="9 10" key="1">
    <citation type="journal article" date="2023" name="J. Hered.">
        <title>Chromosome-level genome of the wood stork (Mycteria americana) provides insight into avian chromosome evolution.</title>
        <authorList>
            <person name="Flamio R. Jr."/>
            <person name="Ramstad K.M."/>
        </authorList>
    </citation>
    <scope>NUCLEOTIDE SEQUENCE [LARGE SCALE GENOMIC DNA]</scope>
    <source>
        <strain evidence="9">JAX WOST 10</strain>
    </source>
</reference>
<evidence type="ECO:0000313" key="9">
    <source>
        <dbReference type="EMBL" id="KAK4831928.1"/>
    </source>
</evidence>
<dbReference type="GO" id="GO:0005576">
    <property type="term" value="C:extracellular region"/>
    <property type="evidence" value="ECO:0007669"/>
    <property type="project" value="UniProtKB-SubCell"/>
</dbReference>
<accession>A0AAN7NR42</accession>
<dbReference type="SUPFAM" id="SSF47266">
    <property type="entry name" value="4-helical cytokines"/>
    <property type="match status" value="1"/>
</dbReference>
<evidence type="ECO:0000313" key="10">
    <source>
        <dbReference type="Proteomes" id="UP001333110"/>
    </source>
</evidence>
<evidence type="ECO:0000256" key="8">
    <source>
        <dbReference type="SAM" id="SignalP"/>
    </source>
</evidence>
<feature type="region of interest" description="Disordered" evidence="7">
    <location>
        <begin position="48"/>
        <end position="72"/>
    </location>
</feature>
<evidence type="ECO:0000256" key="2">
    <source>
        <dbReference type="ARBA" id="ARBA00005834"/>
    </source>
</evidence>
<feature type="signal peptide" evidence="8">
    <location>
        <begin position="1"/>
        <end position="21"/>
    </location>
</feature>
<evidence type="ECO:0000256" key="5">
    <source>
        <dbReference type="ARBA" id="ARBA00030981"/>
    </source>
</evidence>
<dbReference type="InterPro" id="IPR009079">
    <property type="entry name" value="4_helix_cytokine-like_core"/>
</dbReference>
<dbReference type="Proteomes" id="UP001333110">
    <property type="component" value="Unassembled WGS sequence"/>
</dbReference>
<organism evidence="9 10">
    <name type="scientific">Mycteria americana</name>
    <name type="common">Wood stork</name>
    <dbReference type="NCBI Taxonomy" id="33587"/>
    <lineage>
        <taxon>Eukaryota</taxon>
        <taxon>Metazoa</taxon>
        <taxon>Chordata</taxon>
        <taxon>Craniata</taxon>
        <taxon>Vertebrata</taxon>
        <taxon>Euteleostomi</taxon>
        <taxon>Archelosauria</taxon>
        <taxon>Archosauria</taxon>
        <taxon>Dinosauria</taxon>
        <taxon>Saurischia</taxon>
        <taxon>Theropoda</taxon>
        <taxon>Coelurosauria</taxon>
        <taxon>Aves</taxon>
        <taxon>Neognathae</taxon>
        <taxon>Neoaves</taxon>
        <taxon>Aequornithes</taxon>
        <taxon>Ciconiiformes</taxon>
        <taxon>Ciconiidae</taxon>
        <taxon>Mycteria</taxon>
    </lineage>
</organism>
<dbReference type="Pfam" id="PF02024">
    <property type="entry name" value="Leptin"/>
    <property type="match status" value="1"/>
</dbReference>
<dbReference type="GO" id="GO:0005179">
    <property type="term" value="F:hormone activity"/>
    <property type="evidence" value="ECO:0007669"/>
    <property type="project" value="InterPro"/>
</dbReference>
<keyword evidence="10" id="KW-1185">Reference proteome</keyword>
<gene>
    <name evidence="9" type="ORF">QYF61_020305</name>
</gene>
<dbReference type="PANTHER" id="PTHR11724">
    <property type="entry name" value="LEPTIN"/>
    <property type="match status" value="1"/>
</dbReference>
<evidence type="ECO:0000256" key="4">
    <source>
        <dbReference type="ARBA" id="ARBA00022525"/>
    </source>
</evidence>
<feature type="compositionally biased region" description="Pro residues" evidence="7">
    <location>
        <begin position="142"/>
        <end position="160"/>
    </location>
</feature>
<keyword evidence="4" id="KW-0964">Secreted</keyword>
<feature type="compositionally biased region" description="Gly residues" evidence="7">
    <location>
        <begin position="52"/>
        <end position="62"/>
    </location>
</feature>
<dbReference type="Gene3D" id="1.20.1250.10">
    <property type="match status" value="1"/>
</dbReference>
<feature type="disulfide bond" evidence="6">
    <location>
        <begin position="141"/>
        <end position="195"/>
    </location>
</feature>
<dbReference type="InterPro" id="IPR000065">
    <property type="entry name" value="Leptin"/>
</dbReference>
<sequence>MRWPGVALWGVLWLWLPLAGGRPVRLEKVQADTRNLTRTLSARIQQLQARPGPGGLGGGSGGVPVPPPPPQGHPEGLKISGLEAIPGEGAPEGLGAMDHRLQLFQRLLASLAAGNLPLAQIANDMENLRSLLAALAAHLGCPPPSPPRSPPGPPGPPGLPDPLAEAPHTAAGLALARLRVCLDGITARLDGLPAC</sequence>
<dbReference type="PANTHER" id="PTHR11724:SF1">
    <property type="entry name" value="LEPTIN"/>
    <property type="match status" value="1"/>
</dbReference>